<feature type="compositionally biased region" description="Basic and acidic residues" evidence="1">
    <location>
        <begin position="40"/>
        <end position="71"/>
    </location>
</feature>
<reference evidence="2 3" key="1">
    <citation type="submission" date="2023-03" db="EMBL/GenBank/DDBJ databases">
        <title>Thalassotalea loyana LMG 22536T draft genome sequence.</title>
        <authorList>
            <person name="Sawabe T."/>
        </authorList>
    </citation>
    <scope>NUCLEOTIDE SEQUENCE [LARGE SCALE GENOMIC DNA]</scope>
    <source>
        <strain evidence="2 3">LMG 22536</strain>
    </source>
</reference>
<dbReference type="RefSeq" id="WP_284296512.1">
    <property type="nucleotide sequence ID" value="NZ_BSSV01000002.1"/>
</dbReference>
<proteinExistence type="predicted"/>
<name>A0ABQ6H9M5_9GAMM</name>
<dbReference type="Proteomes" id="UP001157134">
    <property type="component" value="Unassembled WGS sequence"/>
</dbReference>
<keyword evidence="3" id="KW-1185">Reference proteome</keyword>
<accession>A0ABQ6H9M5</accession>
<evidence type="ECO:0000313" key="3">
    <source>
        <dbReference type="Proteomes" id="UP001157134"/>
    </source>
</evidence>
<sequence>MRQLNSLGQAVPVESSSTSVTFKNLKNDQHQTAYGKAKKQPKDEKRDDVEDSRNNADEDFVERRSGDERRKDGHKARKRWIESRQQPDRRKNNQQPKISFVI</sequence>
<feature type="compositionally biased region" description="Polar residues" evidence="1">
    <location>
        <begin position="1"/>
        <end position="24"/>
    </location>
</feature>
<feature type="compositionally biased region" description="Polar residues" evidence="1">
    <location>
        <begin position="93"/>
        <end position="102"/>
    </location>
</feature>
<dbReference type="EMBL" id="BSSV01000002">
    <property type="protein sequence ID" value="GLX84825.1"/>
    <property type="molecule type" value="Genomic_DNA"/>
</dbReference>
<evidence type="ECO:0000256" key="1">
    <source>
        <dbReference type="SAM" id="MobiDB-lite"/>
    </source>
</evidence>
<organism evidence="2 3">
    <name type="scientific">Thalassotalea loyana</name>
    <dbReference type="NCBI Taxonomy" id="280483"/>
    <lineage>
        <taxon>Bacteria</taxon>
        <taxon>Pseudomonadati</taxon>
        <taxon>Pseudomonadota</taxon>
        <taxon>Gammaproteobacteria</taxon>
        <taxon>Alteromonadales</taxon>
        <taxon>Colwelliaceae</taxon>
        <taxon>Thalassotalea</taxon>
    </lineage>
</organism>
<protein>
    <submittedName>
        <fullName evidence="2">Uncharacterized protein</fullName>
    </submittedName>
</protein>
<evidence type="ECO:0000313" key="2">
    <source>
        <dbReference type="EMBL" id="GLX84825.1"/>
    </source>
</evidence>
<gene>
    <name evidence="2" type="ORF">tloyanaT_10770</name>
</gene>
<feature type="compositionally biased region" description="Basic and acidic residues" evidence="1">
    <location>
        <begin position="79"/>
        <end position="91"/>
    </location>
</feature>
<comment type="caution">
    <text evidence="2">The sequence shown here is derived from an EMBL/GenBank/DDBJ whole genome shotgun (WGS) entry which is preliminary data.</text>
</comment>
<feature type="region of interest" description="Disordered" evidence="1">
    <location>
        <begin position="1"/>
        <end position="102"/>
    </location>
</feature>